<evidence type="ECO:0000313" key="2">
    <source>
        <dbReference type="Proteomes" id="UP000636010"/>
    </source>
</evidence>
<accession>A0ABQ1L9Q6</accession>
<proteinExistence type="predicted"/>
<name>A0ABQ1L9Q6_9BACT</name>
<protein>
    <submittedName>
        <fullName evidence="1">Uncharacterized protein</fullName>
    </submittedName>
</protein>
<dbReference type="EMBL" id="BMEC01000001">
    <property type="protein sequence ID" value="GGC20142.1"/>
    <property type="molecule type" value="Genomic_DNA"/>
</dbReference>
<comment type="caution">
    <text evidence="1">The sequence shown here is derived from an EMBL/GenBank/DDBJ whole genome shotgun (WGS) entry which is preliminary data.</text>
</comment>
<dbReference type="RefSeq" id="WP_188459900.1">
    <property type="nucleotide sequence ID" value="NZ_BAABHU010000001.1"/>
</dbReference>
<dbReference type="Proteomes" id="UP000636010">
    <property type="component" value="Unassembled WGS sequence"/>
</dbReference>
<evidence type="ECO:0000313" key="1">
    <source>
        <dbReference type="EMBL" id="GGC20142.1"/>
    </source>
</evidence>
<sequence>MGLDISLIKIVKEPVDELCWLNSDESQGLLTSYKEFLSYRTHEDGTKEQDYWYEELSYQRKGVLKSFYDKYNADEFIFTQPEVLILNQYIHPEYQQTFQIDFIGKFKEGVNFIMMGY</sequence>
<gene>
    <name evidence="1" type="ORF">GCM10011506_01580</name>
</gene>
<reference evidence="2" key="1">
    <citation type="journal article" date="2019" name="Int. J. Syst. Evol. Microbiol.">
        <title>The Global Catalogue of Microorganisms (GCM) 10K type strain sequencing project: providing services to taxonomists for standard genome sequencing and annotation.</title>
        <authorList>
            <consortium name="The Broad Institute Genomics Platform"/>
            <consortium name="The Broad Institute Genome Sequencing Center for Infectious Disease"/>
            <person name="Wu L."/>
            <person name="Ma J."/>
        </authorList>
    </citation>
    <scope>NUCLEOTIDE SEQUENCE [LARGE SCALE GENOMIC DNA]</scope>
    <source>
        <strain evidence="2">CGMCC 1.10832</strain>
    </source>
</reference>
<organism evidence="1 2">
    <name type="scientific">Marivirga lumbricoides</name>
    <dbReference type="NCBI Taxonomy" id="1046115"/>
    <lineage>
        <taxon>Bacteria</taxon>
        <taxon>Pseudomonadati</taxon>
        <taxon>Bacteroidota</taxon>
        <taxon>Cytophagia</taxon>
        <taxon>Cytophagales</taxon>
        <taxon>Marivirgaceae</taxon>
        <taxon>Marivirga</taxon>
    </lineage>
</organism>
<keyword evidence="2" id="KW-1185">Reference proteome</keyword>